<dbReference type="PANTHER" id="PTHR11732">
    <property type="entry name" value="ALDO/KETO REDUCTASE"/>
    <property type="match status" value="1"/>
</dbReference>
<proteinExistence type="predicted"/>
<evidence type="ECO:0000256" key="2">
    <source>
        <dbReference type="PIRSR" id="PIRSR000097-1"/>
    </source>
</evidence>
<dbReference type="Gene3D" id="3.20.20.100">
    <property type="entry name" value="NADP-dependent oxidoreductase domain"/>
    <property type="match status" value="1"/>
</dbReference>
<gene>
    <name evidence="4" type="ORF">B0T10DRAFT_534108</name>
</gene>
<dbReference type="PRINTS" id="PR00069">
    <property type="entry name" value="ALDKETRDTASE"/>
</dbReference>
<dbReference type="InterPro" id="IPR036812">
    <property type="entry name" value="NAD(P)_OxRdtase_dom_sf"/>
</dbReference>
<dbReference type="OrthoDB" id="416253at2759"/>
<reference evidence="4 5" key="1">
    <citation type="journal article" date="2021" name="Nat. Commun.">
        <title>Genetic determinants of endophytism in the Arabidopsis root mycobiome.</title>
        <authorList>
            <person name="Mesny F."/>
            <person name="Miyauchi S."/>
            <person name="Thiergart T."/>
            <person name="Pickel B."/>
            <person name="Atanasova L."/>
            <person name="Karlsson M."/>
            <person name="Huettel B."/>
            <person name="Barry K.W."/>
            <person name="Haridas S."/>
            <person name="Chen C."/>
            <person name="Bauer D."/>
            <person name="Andreopoulos W."/>
            <person name="Pangilinan J."/>
            <person name="LaButti K."/>
            <person name="Riley R."/>
            <person name="Lipzen A."/>
            <person name="Clum A."/>
            <person name="Drula E."/>
            <person name="Henrissat B."/>
            <person name="Kohler A."/>
            <person name="Grigoriev I.V."/>
            <person name="Martin F.M."/>
            <person name="Hacquard S."/>
        </authorList>
    </citation>
    <scope>NUCLEOTIDE SEQUENCE [LARGE SCALE GENOMIC DNA]</scope>
    <source>
        <strain evidence="4 5">MPI-CAGE-CH-0241</strain>
    </source>
</reference>
<dbReference type="PIRSF" id="PIRSF000097">
    <property type="entry name" value="AKR"/>
    <property type="match status" value="1"/>
</dbReference>
<feature type="active site" description="Proton donor" evidence="2">
    <location>
        <position position="56"/>
    </location>
</feature>
<evidence type="ECO:0000256" key="1">
    <source>
        <dbReference type="ARBA" id="ARBA00023002"/>
    </source>
</evidence>
<feature type="domain" description="NADP-dependent oxidoreductase" evidence="3">
    <location>
        <begin position="85"/>
        <end position="275"/>
    </location>
</feature>
<dbReference type="InterPro" id="IPR023210">
    <property type="entry name" value="NADP_OxRdtase_dom"/>
</dbReference>
<dbReference type="AlphaFoldDB" id="A0A9P8VPI2"/>
<organism evidence="4 5">
    <name type="scientific">Thelonectria olida</name>
    <dbReference type="NCBI Taxonomy" id="1576542"/>
    <lineage>
        <taxon>Eukaryota</taxon>
        <taxon>Fungi</taxon>
        <taxon>Dikarya</taxon>
        <taxon>Ascomycota</taxon>
        <taxon>Pezizomycotina</taxon>
        <taxon>Sordariomycetes</taxon>
        <taxon>Hypocreomycetidae</taxon>
        <taxon>Hypocreales</taxon>
        <taxon>Nectriaceae</taxon>
        <taxon>Thelonectria</taxon>
    </lineage>
</organism>
<name>A0A9P8VPI2_9HYPO</name>
<evidence type="ECO:0000259" key="3">
    <source>
        <dbReference type="Pfam" id="PF00248"/>
    </source>
</evidence>
<dbReference type="Proteomes" id="UP000777438">
    <property type="component" value="Unassembled WGS sequence"/>
</dbReference>
<keyword evidence="1" id="KW-0560">Oxidoreductase</keyword>
<dbReference type="InterPro" id="IPR020471">
    <property type="entry name" value="AKR"/>
</dbReference>
<keyword evidence="5" id="KW-1185">Reference proteome</keyword>
<dbReference type="GO" id="GO:0016491">
    <property type="term" value="F:oxidoreductase activity"/>
    <property type="evidence" value="ECO:0007669"/>
    <property type="project" value="UniProtKB-KW"/>
</dbReference>
<protein>
    <submittedName>
        <fullName evidence="4">NADP-dependent oxidoreductase domain-containing protein</fullName>
    </submittedName>
</protein>
<evidence type="ECO:0000313" key="4">
    <source>
        <dbReference type="EMBL" id="KAH6867807.1"/>
    </source>
</evidence>
<sequence>MTQTDWTLPASGIYVNDRIAYSQLGYGTWQSSPGEVASGIFEALRVGYRHLVCFTYGNQLEVAQGLQKAFKEIPGLRRFRQHNPDECLDELGLDYLDAQTSEHVGKDLFPLTENGDVAIDDGVSIVETWKAMTKLPKSNARSIGVSNHTIEQLEAIIKATYVVPAANQVERHPLLRQDDLVAYCKDKNIHLTAYSAFGNNMFNIPLLFSHPAIQGLAEKLSTENGTIITPAQILLSWAQNGGHGVIPKSVTPVRIAENYNEITMSDDDIRVVESIGEKQQRYNVPYVANGPRWDVDIAFTIMRESTNTSRNMS</sequence>
<evidence type="ECO:0000313" key="5">
    <source>
        <dbReference type="Proteomes" id="UP000777438"/>
    </source>
</evidence>
<dbReference type="SUPFAM" id="SSF51430">
    <property type="entry name" value="NAD(P)-linked oxidoreductase"/>
    <property type="match status" value="1"/>
</dbReference>
<dbReference type="EMBL" id="JAGPYM010000089">
    <property type="protein sequence ID" value="KAH6867807.1"/>
    <property type="molecule type" value="Genomic_DNA"/>
</dbReference>
<accession>A0A9P8VPI2</accession>
<dbReference type="Pfam" id="PF00248">
    <property type="entry name" value="Aldo_ket_red"/>
    <property type="match status" value="1"/>
</dbReference>
<comment type="caution">
    <text evidence="4">The sequence shown here is derived from an EMBL/GenBank/DDBJ whole genome shotgun (WGS) entry which is preliminary data.</text>
</comment>